<dbReference type="Pfam" id="PF01402">
    <property type="entry name" value="RHH_1"/>
    <property type="match status" value="1"/>
</dbReference>
<dbReference type="Proteomes" id="UP001596957">
    <property type="component" value="Unassembled WGS sequence"/>
</dbReference>
<sequence>MTMRYPRIMAAKKPISVTLDPDVLEELQRLVEAGEASSLSAVINETMRSRVERRRNAERARAYIDETLLGGEPLSEEELVEARGMLAASKARTAARRAGGTAAA</sequence>
<evidence type="ECO:0000259" key="1">
    <source>
        <dbReference type="Pfam" id="PF01402"/>
    </source>
</evidence>
<keyword evidence="3" id="KW-1185">Reference proteome</keyword>
<dbReference type="EMBL" id="JBHTEC010000001">
    <property type="protein sequence ID" value="MFD0282894.1"/>
    <property type="molecule type" value="Genomic_DNA"/>
</dbReference>
<dbReference type="SUPFAM" id="SSF47598">
    <property type="entry name" value="Ribbon-helix-helix"/>
    <property type="match status" value="1"/>
</dbReference>
<feature type="domain" description="Ribbon-helix-helix protein CopG" evidence="1">
    <location>
        <begin position="13"/>
        <end position="53"/>
    </location>
</feature>
<dbReference type="InterPro" id="IPR010985">
    <property type="entry name" value="Ribbon_hlx_hlx"/>
</dbReference>
<dbReference type="InterPro" id="IPR002145">
    <property type="entry name" value="CopG"/>
</dbReference>
<accession>A0ABW2VGA4</accession>
<protein>
    <submittedName>
        <fullName evidence="2">Ribbon-helix-helix protein, CopG family</fullName>
    </submittedName>
</protein>
<name>A0ABW2VGA4_9ACTN</name>
<comment type="caution">
    <text evidence="2">The sequence shown here is derived from an EMBL/GenBank/DDBJ whole genome shotgun (WGS) entry which is preliminary data.</text>
</comment>
<gene>
    <name evidence="2" type="ORF">ACFQZP_14600</name>
</gene>
<evidence type="ECO:0000313" key="2">
    <source>
        <dbReference type="EMBL" id="MFD0282894.1"/>
    </source>
</evidence>
<evidence type="ECO:0000313" key="3">
    <source>
        <dbReference type="Proteomes" id="UP001596957"/>
    </source>
</evidence>
<proteinExistence type="predicted"/>
<reference evidence="3" key="1">
    <citation type="journal article" date="2019" name="Int. J. Syst. Evol. Microbiol.">
        <title>The Global Catalogue of Microorganisms (GCM) 10K type strain sequencing project: providing services to taxonomists for standard genome sequencing and annotation.</title>
        <authorList>
            <consortium name="The Broad Institute Genomics Platform"/>
            <consortium name="The Broad Institute Genome Sequencing Center for Infectious Disease"/>
            <person name="Wu L."/>
            <person name="Ma J."/>
        </authorList>
    </citation>
    <scope>NUCLEOTIDE SEQUENCE [LARGE SCALE GENOMIC DNA]</scope>
    <source>
        <strain evidence="3">CGMCC 4.7198</strain>
    </source>
</reference>
<organism evidence="2 3">
    <name type="scientific">Streptomyces lutosisoli</name>
    <dbReference type="NCBI Taxonomy" id="2665721"/>
    <lineage>
        <taxon>Bacteria</taxon>
        <taxon>Bacillati</taxon>
        <taxon>Actinomycetota</taxon>
        <taxon>Actinomycetes</taxon>
        <taxon>Kitasatosporales</taxon>
        <taxon>Streptomycetaceae</taxon>
        <taxon>Streptomyces</taxon>
    </lineage>
</organism>
<dbReference type="RefSeq" id="WP_381249631.1">
    <property type="nucleotide sequence ID" value="NZ_JBHTBI010000004.1"/>
</dbReference>